<evidence type="ECO:0000256" key="6">
    <source>
        <dbReference type="ARBA" id="ARBA00023136"/>
    </source>
</evidence>
<name>A0A2J6QVV0_HYAVF</name>
<dbReference type="InterPro" id="IPR036259">
    <property type="entry name" value="MFS_trans_sf"/>
</dbReference>
<feature type="domain" description="Major facilitator superfamily (MFS) profile" evidence="10">
    <location>
        <begin position="73"/>
        <end position="579"/>
    </location>
</feature>
<keyword evidence="6 9" id="KW-0472">Membrane</keyword>
<dbReference type="GO" id="GO:0022857">
    <property type="term" value="F:transmembrane transporter activity"/>
    <property type="evidence" value="ECO:0007669"/>
    <property type="project" value="InterPro"/>
</dbReference>
<dbReference type="GO" id="GO:0005886">
    <property type="term" value="C:plasma membrane"/>
    <property type="evidence" value="ECO:0007669"/>
    <property type="project" value="TreeGrafter"/>
</dbReference>
<accession>A0A2J6QVV0</accession>
<dbReference type="OrthoDB" id="4078873at2759"/>
<evidence type="ECO:0000256" key="8">
    <source>
        <dbReference type="SAM" id="MobiDB-lite"/>
    </source>
</evidence>
<feature type="transmembrane region" description="Helical" evidence="9">
    <location>
        <begin position="556"/>
        <end position="575"/>
    </location>
</feature>
<feature type="transmembrane region" description="Helical" evidence="9">
    <location>
        <begin position="475"/>
        <end position="503"/>
    </location>
</feature>
<evidence type="ECO:0000256" key="4">
    <source>
        <dbReference type="ARBA" id="ARBA00022692"/>
    </source>
</evidence>
<dbReference type="PROSITE" id="PS50850">
    <property type="entry name" value="MFS"/>
    <property type="match status" value="1"/>
</dbReference>
<evidence type="ECO:0000313" key="12">
    <source>
        <dbReference type="Proteomes" id="UP000235786"/>
    </source>
</evidence>
<comment type="subcellular location">
    <subcellularLocation>
        <location evidence="1">Membrane</location>
        <topology evidence="1">Multi-pass membrane protein</topology>
    </subcellularLocation>
</comment>
<feature type="transmembrane region" description="Helical" evidence="9">
    <location>
        <begin position="197"/>
        <end position="216"/>
    </location>
</feature>
<keyword evidence="5 9" id="KW-1133">Transmembrane helix</keyword>
<evidence type="ECO:0000259" key="10">
    <source>
        <dbReference type="PROSITE" id="PS50850"/>
    </source>
</evidence>
<dbReference type="FunFam" id="1.20.1250.20:FF:000284">
    <property type="entry name" value="Siderophore iron transporter mirB"/>
    <property type="match status" value="1"/>
</dbReference>
<evidence type="ECO:0000256" key="9">
    <source>
        <dbReference type="SAM" id="Phobius"/>
    </source>
</evidence>
<evidence type="ECO:0000256" key="7">
    <source>
        <dbReference type="ARBA" id="ARBA00023180"/>
    </source>
</evidence>
<feature type="region of interest" description="Disordered" evidence="8">
    <location>
        <begin position="1"/>
        <end position="45"/>
    </location>
</feature>
<dbReference type="FunFam" id="1.20.1250.20:FF:000335">
    <property type="entry name" value="Siderochrome iron transporter 2"/>
    <property type="match status" value="1"/>
</dbReference>
<gene>
    <name evidence="11" type="ORF">L207DRAFT_473759</name>
</gene>
<feature type="compositionally biased region" description="Polar residues" evidence="8">
    <location>
        <begin position="1"/>
        <end position="10"/>
    </location>
</feature>
<feature type="transmembrane region" description="Helical" evidence="9">
    <location>
        <begin position="272"/>
        <end position="296"/>
    </location>
</feature>
<organism evidence="11 12">
    <name type="scientific">Hyaloscypha variabilis (strain UAMH 11265 / GT02V1 / F)</name>
    <name type="common">Meliniomyces variabilis</name>
    <dbReference type="NCBI Taxonomy" id="1149755"/>
    <lineage>
        <taxon>Eukaryota</taxon>
        <taxon>Fungi</taxon>
        <taxon>Dikarya</taxon>
        <taxon>Ascomycota</taxon>
        <taxon>Pezizomycotina</taxon>
        <taxon>Leotiomycetes</taxon>
        <taxon>Helotiales</taxon>
        <taxon>Hyaloscyphaceae</taxon>
        <taxon>Hyaloscypha</taxon>
        <taxon>Hyaloscypha variabilis</taxon>
    </lineage>
</organism>
<feature type="transmembrane region" description="Helical" evidence="9">
    <location>
        <begin position="167"/>
        <end position="185"/>
    </location>
</feature>
<dbReference type="Proteomes" id="UP000235786">
    <property type="component" value="Unassembled WGS sequence"/>
</dbReference>
<feature type="transmembrane region" description="Helical" evidence="9">
    <location>
        <begin position="104"/>
        <end position="126"/>
    </location>
</feature>
<dbReference type="AlphaFoldDB" id="A0A2J6QVV0"/>
<evidence type="ECO:0000256" key="2">
    <source>
        <dbReference type="ARBA" id="ARBA00008335"/>
    </source>
</evidence>
<evidence type="ECO:0000256" key="1">
    <source>
        <dbReference type="ARBA" id="ARBA00004141"/>
    </source>
</evidence>
<feature type="transmembrane region" description="Helical" evidence="9">
    <location>
        <begin position="416"/>
        <end position="436"/>
    </location>
</feature>
<evidence type="ECO:0000256" key="3">
    <source>
        <dbReference type="ARBA" id="ARBA00022448"/>
    </source>
</evidence>
<keyword evidence="4 9" id="KW-0812">Transmembrane</keyword>
<keyword evidence="7" id="KW-0325">Glycoprotein</keyword>
<dbReference type="PANTHER" id="PTHR23501">
    <property type="entry name" value="MAJOR FACILITATOR SUPERFAMILY"/>
    <property type="match status" value="1"/>
</dbReference>
<feature type="transmembrane region" description="Helical" evidence="9">
    <location>
        <begin position="138"/>
        <end position="155"/>
    </location>
</feature>
<evidence type="ECO:0000313" key="11">
    <source>
        <dbReference type="EMBL" id="PMD30369.1"/>
    </source>
</evidence>
<dbReference type="PANTHER" id="PTHR23501:SF3">
    <property type="entry name" value="MAJOR FACILITATOR SUPERFAMILY (MFS) PROFILE DOMAIN-CONTAINING PROTEIN"/>
    <property type="match status" value="1"/>
</dbReference>
<sequence length="591" mass="65161">MRSFLSSKPPTSEVEAAAQHSADDTDKEVGVKNQDVPTDSETDADEISLDAQPGVQNIEAITKVWSRTHLVIAYIMIWCIYFLNSIEQSSTGALTPYVTSAFQLHSLTAATSIMSSIIGGLVQLPLAKVLDIWGRPQGYALMVFFLTMGLVMMAACKNVETYAAAQVFYWVGYNGLNYCLSIFIADTSSLKNRGLMFGFTSSPYIITVWCGGPIAQSFLETSGFRWAFGMWAILTPVFTMPLWGLFMWNYRKAERAGLIPARQSNRTILESLKYYFIEFDVVGIFLIAGGLALFLLPFSLYSYQANGWRSALVISMIVIGGLMLVTFGLYEKYLAPKTFIPWGLLTDRTVMGACILAATLFVEFYIWDSYFSSFLQVVNNLSVTKASYVVNIYSIGSCFWALVVGFLIRYTGRFKYLALCFGVPVTILGVGLMVKFRQPDTNVGFLVMCQIFIAFGGGTLVICEEIAVMAATSHQYIAVVLAVEGMFANVGGAIGSTVAGAIWTGTFPNKLAQYLPPDAQANLTDIYESLDVQISYEWGSETRNAIAHAYGDSQRYMLIAATAILILALVSVAAWRDIKVKDYKQTKGRVV</sequence>
<feature type="compositionally biased region" description="Basic and acidic residues" evidence="8">
    <location>
        <begin position="21"/>
        <end position="30"/>
    </location>
</feature>
<reference evidence="11 12" key="1">
    <citation type="submission" date="2016-04" db="EMBL/GenBank/DDBJ databases">
        <title>A degradative enzymes factory behind the ericoid mycorrhizal symbiosis.</title>
        <authorList>
            <consortium name="DOE Joint Genome Institute"/>
            <person name="Martino E."/>
            <person name="Morin E."/>
            <person name="Grelet G."/>
            <person name="Kuo A."/>
            <person name="Kohler A."/>
            <person name="Daghino S."/>
            <person name="Barry K."/>
            <person name="Choi C."/>
            <person name="Cichocki N."/>
            <person name="Clum A."/>
            <person name="Copeland A."/>
            <person name="Hainaut M."/>
            <person name="Haridas S."/>
            <person name="Labutti K."/>
            <person name="Lindquist E."/>
            <person name="Lipzen A."/>
            <person name="Khouja H.-R."/>
            <person name="Murat C."/>
            <person name="Ohm R."/>
            <person name="Olson A."/>
            <person name="Spatafora J."/>
            <person name="Veneault-Fourrey C."/>
            <person name="Henrissat B."/>
            <person name="Grigoriev I."/>
            <person name="Martin F."/>
            <person name="Perotto S."/>
        </authorList>
    </citation>
    <scope>NUCLEOTIDE SEQUENCE [LARGE SCALE GENOMIC DNA]</scope>
    <source>
        <strain evidence="11 12">F</strain>
    </source>
</reference>
<dbReference type="SUPFAM" id="SSF103473">
    <property type="entry name" value="MFS general substrate transporter"/>
    <property type="match status" value="2"/>
</dbReference>
<protein>
    <submittedName>
        <fullName evidence="11">Siderophore iron transporter mirB</fullName>
    </submittedName>
</protein>
<dbReference type="EMBL" id="KZ613967">
    <property type="protein sequence ID" value="PMD30369.1"/>
    <property type="molecule type" value="Genomic_DNA"/>
</dbReference>
<dbReference type="Pfam" id="PF07690">
    <property type="entry name" value="MFS_1"/>
    <property type="match status" value="1"/>
</dbReference>
<feature type="transmembrane region" description="Helical" evidence="9">
    <location>
        <begin position="308"/>
        <end position="330"/>
    </location>
</feature>
<keyword evidence="3" id="KW-0813">Transport</keyword>
<dbReference type="Gene3D" id="1.20.1250.20">
    <property type="entry name" value="MFS general substrate transporter like domains"/>
    <property type="match status" value="2"/>
</dbReference>
<dbReference type="InterPro" id="IPR020846">
    <property type="entry name" value="MFS_dom"/>
</dbReference>
<comment type="similarity">
    <text evidence="2">Belongs to the major facilitator superfamily.</text>
</comment>
<proteinExistence type="inferred from homology"/>
<feature type="transmembrane region" description="Helical" evidence="9">
    <location>
        <begin position="442"/>
        <end position="463"/>
    </location>
</feature>
<dbReference type="InterPro" id="IPR011701">
    <property type="entry name" value="MFS"/>
</dbReference>
<feature type="transmembrane region" description="Helical" evidence="9">
    <location>
        <begin position="387"/>
        <end position="409"/>
    </location>
</feature>
<evidence type="ECO:0000256" key="5">
    <source>
        <dbReference type="ARBA" id="ARBA00022989"/>
    </source>
</evidence>
<keyword evidence="12" id="KW-1185">Reference proteome</keyword>
<feature type="transmembrane region" description="Helical" evidence="9">
    <location>
        <begin position="64"/>
        <end position="84"/>
    </location>
</feature>
<feature type="transmembrane region" description="Helical" evidence="9">
    <location>
        <begin position="350"/>
        <end position="367"/>
    </location>
</feature>
<feature type="transmembrane region" description="Helical" evidence="9">
    <location>
        <begin position="228"/>
        <end position="251"/>
    </location>
</feature>